<sequence>MSAPNKDKDDTIYKHFHSDEHHDLRDIELHVIDKVNAKDNLLAKEGQWAYLLQSVRPEGLNESKTGKGEHEEPKRIAFLSKLFTLLQNCHDCLASSPETSCTQTGTETSRQSVGAVTRYSPGKNNSSS</sequence>
<dbReference type="Proteomes" id="UP001249851">
    <property type="component" value="Unassembled WGS sequence"/>
</dbReference>
<name>A0AAD9Q8A6_ACRCE</name>
<evidence type="ECO:0000256" key="1">
    <source>
        <dbReference type="SAM" id="MobiDB-lite"/>
    </source>
</evidence>
<evidence type="ECO:0000313" key="2">
    <source>
        <dbReference type="EMBL" id="KAK2556180.1"/>
    </source>
</evidence>
<dbReference type="AlphaFoldDB" id="A0AAD9Q8A6"/>
<comment type="caution">
    <text evidence="2">The sequence shown here is derived from an EMBL/GenBank/DDBJ whole genome shotgun (WGS) entry which is preliminary data.</text>
</comment>
<evidence type="ECO:0000313" key="3">
    <source>
        <dbReference type="Proteomes" id="UP001249851"/>
    </source>
</evidence>
<proteinExistence type="predicted"/>
<accession>A0AAD9Q8A6</accession>
<reference evidence="2" key="1">
    <citation type="journal article" date="2023" name="G3 (Bethesda)">
        <title>Whole genome assembly and annotation of the endangered Caribbean coral Acropora cervicornis.</title>
        <authorList>
            <person name="Selwyn J.D."/>
            <person name="Vollmer S.V."/>
        </authorList>
    </citation>
    <scope>NUCLEOTIDE SEQUENCE</scope>
    <source>
        <strain evidence="2">K2</strain>
    </source>
</reference>
<keyword evidence="3" id="KW-1185">Reference proteome</keyword>
<reference evidence="2" key="2">
    <citation type="journal article" date="2023" name="Science">
        <title>Genomic signatures of disease resistance in endangered staghorn corals.</title>
        <authorList>
            <person name="Vollmer S.V."/>
            <person name="Selwyn J.D."/>
            <person name="Despard B.A."/>
            <person name="Roesel C.L."/>
        </authorList>
    </citation>
    <scope>NUCLEOTIDE SEQUENCE</scope>
    <source>
        <strain evidence="2">K2</strain>
    </source>
</reference>
<protein>
    <submittedName>
        <fullName evidence="2">Uncharacterized protein</fullName>
    </submittedName>
</protein>
<organism evidence="2 3">
    <name type="scientific">Acropora cervicornis</name>
    <name type="common">Staghorn coral</name>
    <dbReference type="NCBI Taxonomy" id="6130"/>
    <lineage>
        <taxon>Eukaryota</taxon>
        <taxon>Metazoa</taxon>
        <taxon>Cnidaria</taxon>
        <taxon>Anthozoa</taxon>
        <taxon>Hexacorallia</taxon>
        <taxon>Scleractinia</taxon>
        <taxon>Astrocoeniina</taxon>
        <taxon>Acroporidae</taxon>
        <taxon>Acropora</taxon>
    </lineage>
</organism>
<feature type="region of interest" description="Disordered" evidence="1">
    <location>
        <begin position="96"/>
        <end position="128"/>
    </location>
</feature>
<dbReference type="EMBL" id="JARQWQ010000057">
    <property type="protein sequence ID" value="KAK2556180.1"/>
    <property type="molecule type" value="Genomic_DNA"/>
</dbReference>
<gene>
    <name evidence="2" type="ORF">P5673_021780</name>
</gene>
<feature type="compositionally biased region" description="Polar residues" evidence="1">
    <location>
        <begin position="96"/>
        <end position="114"/>
    </location>
</feature>